<evidence type="ECO:0000313" key="3">
    <source>
        <dbReference type="Proteomes" id="UP000287651"/>
    </source>
</evidence>
<dbReference type="CDD" id="cd00303">
    <property type="entry name" value="retropepsin_like"/>
    <property type="match status" value="1"/>
</dbReference>
<dbReference type="AlphaFoldDB" id="A0A426YTM6"/>
<dbReference type="Gene3D" id="2.40.70.10">
    <property type="entry name" value="Acid Proteases"/>
    <property type="match status" value="1"/>
</dbReference>
<dbReference type="SUPFAM" id="SSF50630">
    <property type="entry name" value="Acid proteases"/>
    <property type="match status" value="1"/>
</dbReference>
<proteinExistence type="predicted"/>
<reference evidence="2 3" key="1">
    <citation type="journal article" date="2014" name="Agronomy (Basel)">
        <title>A Draft Genome Sequence for Ensete ventricosum, the Drought-Tolerant Tree Against Hunger.</title>
        <authorList>
            <person name="Harrison J."/>
            <person name="Moore K.A."/>
            <person name="Paszkiewicz K."/>
            <person name="Jones T."/>
            <person name="Grant M."/>
            <person name="Ambacheew D."/>
            <person name="Muzemil S."/>
            <person name="Studholme D.J."/>
        </authorList>
    </citation>
    <scope>NUCLEOTIDE SEQUENCE [LARGE SCALE GENOMIC DNA]</scope>
</reference>
<evidence type="ECO:0000313" key="2">
    <source>
        <dbReference type="EMBL" id="RRT55106.1"/>
    </source>
</evidence>
<dbReference type="Proteomes" id="UP000287651">
    <property type="component" value="Unassembled WGS sequence"/>
</dbReference>
<feature type="compositionally biased region" description="Low complexity" evidence="1">
    <location>
        <begin position="25"/>
        <end position="48"/>
    </location>
</feature>
<name>A0A426YTM6_ENSVE</name>
<comment type="caution">
    <text evidence="2">The sequence shown here is derived from an EMBL/GenBank/DDBJ whole genome shotgun (WGS) entry which is preliminary data.</text>
</comment>
<evidence type="ECO:0000256" key="1">
    <source>
        <dbReference type="SAM" id="MobiDB-lite"/>
    </source>
</evidence>
<sequence length="364" mass="41313">MQPPKEPPRLQTEPNHTPIGDVVRRPTSTPSASTRSVPDTDTLSLDSPDSLRVQLRMVNQRIDDVHKVIKTKNEHRESPPSGSPFIPEIQDRLITQYFWLPMLEAYDRGSDPMEHVAAFRAHIAFARPKPTIASLIRMRQNEDEPLDPYLARFTKEIRAIPNLLVERPPMTMPEILQSTNQYVTAKALVAEKREDQKRPQAESSWGSLPGLPTKRTERAEQHDPKITFRFENEYPGHDDALVISARIANTHVKHIMIDTGSSADILYFDAFQKLGITLMTSTLIGFTIDAITPVGITTLPMTFDEELRTKTLVISFMVVELPSAYNMIIDRSTLNKLRAIVSTYHRSIKFPTNVRVGEVKSDPW</sequence>
<feature type="region of interest" description="Disordered" evidence="1">
    <location>
        <begin position="192"/>
        <end position="220"/>
    </location>
</feature>
<dbReference type="InterPro" id="IPR021109">
    <property type="entry name" value="Peptidase_aspartic_dom_sf"/>
</dbReference>
<feature type="region of interest" description="Disordered" evidence="1">
    <location>
        <begin position="1"/>
        <end position="48"/>
    </location>
</feature>
<accession>A0A426YTM6</accession>
<protein>
    <recommendedName>
        <fullName evidence="4">Retrotransposon gag domain-containing protein</fullName>
    </recommendedName>
</protein>
<dbReference type="PANTHER" id="PTHR33240">
    <property type="entry name" value="OS08G0508500 PROTEIN"/>
    <property type="match status" value="1"/>
</dbReference>
<organism evidence="2 3">
    <name type="scientific">Ensete ventricosum</name>
    <name type="common">Abyssinian banana</name>
    <name type="synonym">Musa ensete</name>
    <dbReference type="NCBI Taxonomy" id="4639"/>
    <lineage>
        <taxon>Eukaryota</taxon>
        <taxon>Viridiplantae</taxon>
        <taxon>Streptophyta</taxon>
        <taxon>Embryophyta</taxon>
        <taxon>Tracheophyta</taxon>
        <taxon>Spermatophyta</taxon>
        <taxon>Magnoliopsida</taxon>
        <taxon>Liliopsida</taxon>
        <taxon>Zingiberales</taxon>
        <taxon>Musaceae</taxon>
        <taxon>Ensete</taxon>
    </lineage>
</organism>
<dbReference type="EMBL" id="AMZH03010250">
    <property type="protein sequence ID" value="RRT55106.1"/>
    <property type="molecule type" value="Genomic_DNA"/>
</dbReference>
<dbReference type="PANTHER" id="PTHR33240:SF8">
    <property type="entry name" value="OS03G0439900 PROTEIN"/>
    <property type="match status" value="1"/>
</dbReference>
<evidence type="ECO:0008006" key="4">
    <source>
        <dbReference type="Google" id="ProtNLM"/>
    </source>
</evidence>
<gene>
    <name evidence="2" type="ORF">B296_00048714</name>
</gene>